<dbReference type="Proteomes" id="UP000234881">
    <property type="component" value="Unassembled WGS sequence"/>
</dbReference>
<proteinExistence type="predicted"/>
<dbReference type="AlphaFoldDB" id="A0A2N5XKX3"/>
<gene>
    <name evidence="1" type="ORF">C0081_22695</name>
</gene>
<comment type="caution">
    <text evidence="1">The sequence shown here is derived from an EMBL/GenBank/DDBJ whole genome shotgun (WGS) entry which is preliminary data.</text>
</comment>
<sequence length="63" mass="7000">MAATFRSPPSVECNKQDLAASVLLHDEDSLIFVMPILPCTVGLYRLDGQGSSFFGNFPKPWRK</sequence>
<protein>
    <submittedName>
        <fullName evidence="1">Uncharacterized protein</fullName>
    </submittedName>
</protein>
<keyword evidence="2" id="KW-1185">Reference proteome</keyword>
<evidence type="ECO:0000313" key="1">
    <source>
        <dbReference type="EMBL" id="PLW75098.1"/>
    </source>
</evidence>
<dbReference type="EMBL" id="PKUQ01000055">
    <property type="protein sequence ID" value="PLW75098.1"/>
    <property type="molecule type" value="Genomic_DNA"/>
</dbReference>
<accession>A0A2N5XKX3</accession>
<reference evidence="1 2" key="1">
    <citation type="submission" date="2018-01" db="EMBL/GenBank/DDBJ databases">
        <title>The draft genome sequence of Cohaesibacter sp. H1304.</title>
        <authorList>
            <person name="Wang N.-N."/>
            <person name="Du Z.-J."/>
        </authorList>
    </citation>
    <scope>NUCLEOTIDE SEQUENCE [LARGE SCALE GENOMIC DNA]</scope>
    <source>
        <strain evidence="1 2">H1304</strain>
    </source>
</reference>
<evidence type="ECO:0000313" key="2">
    <source>
        <dbReference type="Proteomes" id="UP000234881"/>
    </source>
</evidence>
<name>A0A2N5XKX3_9HYPH</name>
<organism evidence="1 2">
    <name type="scientific">Cohaesibacter celericrescens</name>
    <dbReference type="NCBI Taxonomy" id="2067669"/>
    <lineage>
        <taxon>Bacteria</taxon>
        <taxon>Pseudomonadati</taxon>
        <taxon>Pseudomonadota</taxon>
        <taxon>Alphaproteobacteria</taxon>
        <taxon>Hyphomicrobiales</taxon>
        <taxon>Cohaesibacteraceae</taxon>
    </lineage>
</organism>